<proteinExistence type="inferred from homology"/>
<dbReference type="InterPro" id="IPR058163">
    <property type="entry name" value="LysR-type_TF_proteobact-type"/>
</dbReference>
<evidence type="ECO:0000313" key="7">
    <source>
        <dbReference type="Proteomes" id="UP000028981"/>
    </source>
</evidence>
<keyword evidence="4" id="KW-0804">Transcription</keyword>
<dbReference type="Pfam" id="PF03466">
    <property type="entry name" value="LysR_substrate"/>
    <property type="match status" value="1"/>
</dbReference>
<evidence type="ECO:0000256" key="1">
    <source>
        <dbReference type="ARBA" id="ARBA00009437"/>
    </source>
</evidence>
<dbReference type="CDD" id="cd08422">
    <property type="entry name" value="PBP2_CrgA_like"/>
    <property type="match status" value="1"/>
</dbReference>
<dbReference type="SUPFAM" id="SSF46785">
    <property type="entry name" value="Winged helix' DNA-binding domain"/>
    <property type="match status" value="1"/>
</dbReference>
<dbReference type="InterPro" id="IPR000847">
    <property type="entry name" value="LysR_HTH_N"/>
</dbReference>
<dbReference type="GO" id="GO:0003700">
    <property type="term" value="F:DNA-binding transcription factor activity"/>
    <property type="evidence" value="ECO:0007669"/>
    <property type="project" value="InterPro"/>
</dbReference>
<dbReference type="InterPro" id="IPR036390">
    <property type="entry name" value="WH_DNA-bd_sf"/>
</dbReference>
<comment type="caution">
    <text evidence="6">The sequence shown here is derived from an EMBL/GenBank/DDBJ whole genome shotgun (WGS) entry which is preliminary data.</text>
</comment>
<dbReference type="InterPro" id="IPR005119">
    <property type="entry name" value="LysR_subst-bd"/>
</dbReference>
<reference evidence="6 7" key="1">
    <citation type="submission" date="2014-08" db="EMBL/GenBank/DDBJ databases">
        <authorList>
            <person name="Hassan Y.I."/>
            <person name="Lepp D."/>
            <person name="Zhou T."/>
        </authorList>
    </citation>
    <scope>NUCLEOTIDE SEQUENCE [LARGE SCALE GENOMIC DNA]</scope>
    <source>
        <strain evidence="6 7">IFO13584</strain>
    </source>
</reference>
<evidence type="ECO:0000313" key="6">
    <source>
        <dbReference type="EMBL" id="KFL32381.1"/>
    </source>
</evidence>
<keyword evidence="2" id="KW-0805">Transcription regulation</keyword>
<evidence type="ECO:0000256" key="4">
    <source>
        <dbReference type="ARBA" id="ARBA00023163"/>
    </source>
</evidence>
<comment type="similarity">
    <text evidence="1">Belongs to the LysR transcriptional regulatory family.</text>
</comment>
<dbReference type="STRING" id="46914.JP75_05410"/>
<dbReference type="PANTHER" id="PTHR30537">
    <property type="entry name" value="HTH-TYPE TRANSCRIPTIONAL REGULATOR"/>
    <property type="match status" value="1"/>
</dbReference>
<dbReference type="FunFam" id="1.10.10.10:FF:000001">
    <property type="entry name" value="LysR family transcriptional regulator"/>
    <property type="match status" value="1"/>
</dbReference>
<protein>
    <submittedName>
        <fullName evidence="6">LysR family transcriptional regulator</fullName>
    </submittedName>
</protein>
<dbReference type="FunFam" id="3.40.190.290:FF:000001">
    <property type="entry name" value="Transcriptional regulator, LysR family"/>
    <property type="match status" value="1"/>
</dbReference>
<evidence type="ECO:0000259" key="5">
    <source>
        <dbReference type="PROSITE" id="PS50931"/>
    </source>
</evidence>
<dbReference type="SUPFAM" id="SSF53850">
    <property type="entry name" value="Periplasmic binding protein-like II"/>
    <property type="match status" value="1"/>
</dbReference>
<feature type="domain" description="HTH lysR-type" evidence="5">
    <location>
        <begin position="2"/>
        <end position="59"/>
    </location>
</feature>
<dbReference type="GO" id="GO:0043565">
    <property type="term" value="F:sequence-specific DNA binding"/>
    <property type="evidence" value="ECO:0007669"/>
    <property type="project" value="TreeGrafter"/>
</dbReference>
<dbReference type="Gene3D" id="1.10.10.10">
    <property type="entry name" value="Winged helix-like DNA-binding domain superfamily/Winged helix DNA-binding domain"/>
    <property type="match status" value="1"/>
</dbReference>
<gene>
    <name evidence="6" type="ORF">JP75_05410</name>
</gene>
<dbReference type="EMBL" id="JQGC01000003">
    <property type="protein sequence ID" value="KFL32381.1"/>
    <property type="molecule type" value="Genomic_DNA"/>
</dbReference>
<evidence type="ECO:0000256" key="2">
    <source>
        <dbReference type="ARBA" id="ARBA00023015"/>
    </source>
</evidence>
<evidence type="ECO:0000256" key="3">
    <source>
        <dbReference type="ARBA" id="ARBA00023125"/>
    </source>
</evidence>
<dbReference type="RefSeq" id="WP_035080104.1">
    <property type="nucleotide sequence ID" value="NZ_JQGC01000003.1"/>
</dbReference>
<dbReference type="InterPro" id="IPR036388">
    <property type="entry name" value="WH-like_DNA-bd_sf"/>
</dbReference>
<dbReference type="GO" id="GO:0006351">
    <property type="term" value="P:DNA-templated transcription"/>
    <property type="evidence" value="ECO:0007669"/>
    <property type="project" value="TreeGrafter"/>
</dbReference>
<accession>A0A087M678</accession>
<dbReference type="Pfam" id="PF00126">
    <property type="entry name" value="HTH_1"/>
    <property type="match status" value="1"/>
</dbReference>
<dbReference type="Proteomes" id="UP000028981">
    <property type="component" value="Unassembled WGS sequence"/>
</dbReference>
<keyword evidence="7" id="KW-1185">Reference proteome</keyword>
<dbReference type="AlphaFoldDB" id="A0A087M678"/>
<dbReference type="Gene3D" id="3.40.190.290">
    <property type="match status" value="1"/>
</dbReference>
<keyword evidence="3" id="KW-0238">DNA-binding</keyword>
<organism evidence="6 7">
    <name type="scientific">Devosia riboflavina</name>
    <dbReference type="NCBI Taxonomy" id="46914"/>
    <lineage>
        <taxon>Bacteria</taxon>
        <taxon>Pseudomonadati</taxon>
        <taxon>Pseudomonadota</taxon>
        <taxon>Alphaproteobacteria</taxon>
        <taxon>Hyphomicrobiales</taxon>
        <taxon>Devosiaceae</taxon>
        <taxon>Devosia</taxon>
    </lineage>
</organism>
<name>A0A087M678_9HYPH</name>
<dbReference type="PROSITE" id="PS50931">
    <property type="entry name" value="HTH_LYSR"/>
    <property type="match status" value="1"/>
</dbReference>
<sequence length="296" mass="32542">MVDLVNLRTFVTAATAGSFSKAAARLNVSPAMVGRRILALEEDYGVKLIERTTRSQRLTETGQEFLAKATRILEEVEALADIAHPQAEDLVGHIRISGSTTLGVKRLTPALARFTNAHPAVSVEMALLDRNVDLVAEGYDLAFRIGNLKPSSLIARRIGTYDFACCASPDYFRRMGTPTHPDELGNHRCVISLNLSPRDLWRFWDAEGREVLAAVRGNFGVDNGEAMRAAALEGVGLAYAPRVLVEEDLESGALVEVLTGWRKLALPIHAVYPSRQFVPRRLAGVIEWIARELREG</sequence>
<dbReference type="OrthoDB" id="9786526at2"/>
<dbReference type="PANTHER" id="PTHR30537:SF5">
    <property type="entry name" value="HTH-TYPE TRANSCRIPTIONAL ACTIVATOR TTDR-RELATED"/>
    <property type="match status" value="1"/>
</dbReference>